<evidence type="ECO:0000256" key="3">
    <source>
        <dbReference type="ARBA" id="ARBA00022989"/>
    </source>
</evidence>
<dbReference type="PANTHER" id="PTHR11785:SF353">
    <property type="entry name" value="METHIONINE TRANSPORTER (EUROFUNG)"/>
    <property type="match status" value="1"/>
</dbReference>
<name>A0A8E2E1W9_9PEZI</name>
<dbReference type="Pfam" id="PF13520">
    <property type="entry name" value="AA_permease_2"/>
    <property type="match status" value="1"/>
</dbReference>
<dbReference type="EMBL" id="KV745274">
    <property type="protein sequence ID" value="OCK75789.1"/>
    <property type="molecule type" value="Genomic_DNA"/>
</dbReference>
<proteinExistence type="predicted"/>
<keyword evidence="7" id="KW-1185">Reference proteome</keyword>
<gene>
    <name evidence="6" type="ORF">K432DRAFT_408720</name>
</gene>
<accession>A0A8E2E1W9</accession>
<evidence type="ECO:0000256" key="4">
    <source>
        <dbReference type="ARBA" id="ARBA00023136"/>
    </source>
</evidence>
<dbReference type="GO" id="GO:0015179">
    <property type="term" value="F:L-amino acid transmembrane transporter activity"/>
    <property type="evidence" value="ECO:0007669"/>
    <property type="project" value="TreeGrafter"/>
</dbReference>
<keyword evidence="3 5" id="KW-1133">Transmembrane helix</keyword>
<reference evidence="6 7" key="1">
    <citation type="journal article" date="2016" name="Nat. Commun.">
        <title>Ectomycorrhizal ecology is imprinted in the genome of the dominant symbiotic fungus Cenococcum geophilum.</title>
        <authorList>
            <consortium name="DOE Joint Genome Institute"/>
            <person name="Peter M."/>
            <person name="Kohler A."/>
            <person name="Ohm R.A."/>
            <person name="Kuo A."/>
            <person name="Krutzmann J."/>
            <person name="Morin E."/>
            <person name="Arend M."/>
            <person name="Barry K.W."/>
            <person name="Binder M."/>
            <person name="Choi C."/>
            <person name="Clum A."/>
            <person name="Copeland A."/>
            <person name="Grisel N."/>
            <person name="Haridas S."/>
            <person name="Kipfer T."/>
            <person name="LaButti K."/>
            <person name="Lindquist E."/>
            <person name="Lipzen A."/>
            <person name="Maire R."/>
            <person name="Meier B."/>
            <person name="Mihaltcheva S."/>
            <person name="Molinier V."/>
            <person name="Murat C."/>
            <person name="Poggeler S."/>
            <person name="Quandt C.A."/>
            <person name="Sperisen C."/>
            <person name="Tritt A."/>
            <person name="Tisserant E."/>
            <person name="Crous P.W."/>
            <person name="Henrissat B."/>
            <person name="Nehls U."/>
            <person name="Egli S."/>
            <person name="Spatafora J.W."/>
            <person name="Grigoriev I.V."/>
            <person name="Martin F.M."/>
        </authorList>
    </citation>
    <scope>NUCLEOTIDE SEQUENCE [LARGE SCALE GENOMIC DNA]</scope>
    <source>
        <strain evidence="6 7">CBS 459.81</strain>
    </source>
</reference>
<evidence type="ECO:0000256" key="1">
    <source>
        <dbReference type="ARBA" id="ARBA00004141"/>
    </source>
</evidence>
<dbReference type="PANTHER" id="PTHR11785">
    <property type="entry name" value="AMINO ACID TRANSPORTER"/>
    <property type="match status" value="1"/>
</dbReference>
<organism evidence="6 7">
    <name type="scientific">Lepidopterella palustris CBS 459.81</name>
    <dbReference type="NCBI Taxonomy" id="1314670"/>
    <lineage>
        <taxon>Eukaryota</taxon>
        <taxon>Fungi</taxon>
        <taxon>Dikarya</taxon>
        <taxon>Ascomycota</taxon>
        <taxon>Pezizomycotina</taxon>
        <taxon>Dothideomycetes</taxon>
        <taxon>Pleosporomycetidae</taxon>
        <taxon>Mytilinidiales</taxon>
        <taxon>Argynnaceae</taxon>
        <taxon>Lepidopterella</taxon>
    </lineage>
</organism>
<dbReference type="InterPro" id="IPR002293">
    <property type="entry name" value="AA/rel_permease1"/>
</dbReference>
<evidence type="ECO:0000313" key="7">
    <source>
        <dbReference type="Proteomes" id="UP000250266"/>
    </source>
</evidence>
<feature type="transmembrane region" description="Helical" evidence="5">
    <location>
        <begin position="196"/>
        <end position="218"/>
    </location>
</feature>
<dbReference type="OrthoDB" id="5982228at2759"/>
<keyword evidence="2 5" id="KW-0812">Transmembrane</keyword>
<comment type="subcellular location">
    <subcellularLocation>
        <location evidence="1">Membrane</location>
        <topology evidence="1">Multi-pass membrane protein</topology>
    </subcellularLocation>
</comment>
<feature type="transmembrane region" description="Helical" evidence="5">
    <location>
        <begin position="248"/>
        <end position="267"/>
    </location>
</feature>
<dbReference type="Gene3D" id="1.20.1740.10">
    <property type="entry name" value="Amino acid/polyamine transporter I"/>
    <property type="match status" value="1"/>
</dbReference>
<protein>
    <recommendedName>
        <fullName evidence="8">Amino acid transporter</fullName>
    </recommendedName>
</protein>
<evidence type="ECO:0000256" key="2">
    <source>
        <dbReference type="ARBA" id="ARBA00022692"/>
    </source>
</evidence>
<dbReference type="InterPro" id="IPR050598">
    <property type="entry name" value="AminoAcid_Transporter"/>
</dbReference>
<evidence type="ECO:0000256" key="5">
    <source>
        <dbReference type="SAM" id="Phobius"/>
    </source>
</evidence>
<dbReference type="GO" id="GO:0016020">
    <property type="term" value="C:membrane"/>
    <property type="evidence" value="ECO:0007669"/>
    <property type="project" value="UniProtKB-SubCell"/>
</dbReference>
<evidence type="ECO:0008006" key="8">
    <source>
        <dbReference type="Google" id="ProtNLM"/>
    </source>
</evidence>
<dbReference type="PIRSF" id="PIRSF006060">
    <property type="entry name" value="AA_transporter"/>
    <property type="match status" value="1"/>
</dbReference>
<dbReference type="Proteomes" id="UP000250266">
    <property type="component" value="Unassembled WGS sequence"/>
</dbReference>
<feature type="transmembrane region" description="Helical" evidence="5">
    <location>
        <begin position="126"/>
        <end position="151"/>
    </location>
</feature>
<keyword evidence="4 5" id="KW-0472">Membrane</keyword>
<evidence type="ECO:0000313" key="6">
    <source>
        <dbReference type="EMBL" id="OCK75789.1"/>
    </source>
</evidence>
<dbReference type="AlphaFoldDB" id="A0A8E2E1W9"/>
<sequence>MIYWFLGLLTSISSFSVHLEYASYFPNRSGSEVVYPEQAFPRPKYLFPVAFAVQSVILSFSSGNSIGTWDQYVSVLDESPDWIRVLAQYLFRTNGHTPTNWELNGVAIAGYTVTVLLVISQTRFSYLISNGIGLVKVLTLLFIAITGFVVLGGHTKAHTTNFDHSFENYLFSYAGFEKSFNVVNETRNPVKRIRTYGFISILVVSVLYILANVAYFAAVPNKTLTGSSQVVASIFFQHVFGSSHAVKGLNILIALSAFGNLIAVLIGQSRVIRECGRQGVLPWPAFWASTKPFGTPIGPYFIKWFITILMILAPPAGDAFNFITDFQVYPSSVFILLMSVGL</sequence>